<comment type="caution">
    <text evidence="1">The sequence shown here is derived from an EMBL/GenBank/DDBJ whole genome shotgun (WGS) entry which is preliminary data.</text>
</comment>
<dbReference type="GO" id="GO:0008233">
    <property type="term" value="F:peptidase activity"/>
    <property type="evidence" value="ECO:0007669"/>
    <property type="project" value="UniProtKB-KW"/>
</dbReference>
<organism evidence="1 2">
    <name type="scientific">Phytophthora megakarya</name>
    <dbReference type="NCBI Taxonomy" id="4795"/>
    <lineage>
        <taxon>Eukaryota</taxon>
        <taxon>Sar</taxon>
        <taxon>Stramenopiles</taxon>
        <taxon>Oomycota</taxon>
        <taxon>Peronosporomycetes</taxon>
        <taxon>Peronosporales</taxon>
        <taxon>Peronosporaceae</taxon>
        <taxon>Phytophthora</taxon>
    </lineage>
</organism>
<dbReference type="Proteomes" id="UP000198211">
    <property type="component" value="Unassembled WGS sequence"/>
</dbReference>
<dbReference type="AlphaFoldDB" id="A0A225X1C1"/>
<evidence type="ECO:0000313" key="1">
    <source>
        <dbReference type="EMBL" id="OWZ23681.1"/>
    </source>
</evidence>
<proteinExistence type="predicted"/>
<keyword evidence="2" id="KW-1185">Reference proteome</keyword>
<keyword evidence="1" id="KW-0378">Hydrolase</keyword>
<reference evidence="2" key="1">
    <citation type="submission" date="2017-03" db="EMBL/GenBank/DDBJ databases">
        <title>Phytopthora megakarya and P. palmivora, two closely related causual agents of cacao black pod achieved similar genome size and gene model numbers by different mechanisms.</title>
        <authorList>
            <person name="Ali S."/>
            <person name="Shao J."/>
            <person name="Larry D.J."/>
            <person name="Kronmiller B."/>
            <person name="Shen D."/>
            <person name="Strem M.D."/>
            <person name="Melnick R.L."/>
            <person name="Guiltinan M.J."/>
            <person name="Tyler B.M."/>
            <person name="Meinhardt L.W."/>
            <person name="Bailey B.A."/>
        </authorList>
    </citation>
    <scope>NUCLEOTIDE SEQUENCE [LARGE SCALE GENOMIC DNA]</scope>
    <source>
        <strain evidence="2">zdho120</strain>
    </source>
</reference>
<gene>
    <name evidence="1" type="ORF">PHMEG_0001413</name>
</gene>
<dbReference type="EMBL" id="NBNE01000050">
    <property type="protein sequence ID" value="OWZ23681.1"/>
    <property type="molecule type" value="Genomic_DNA"/>
</dbReference>
<keyword evidence="1" id="KW-0645">Protease</keyword>
<evidence type="ECO:0000313" key="2">
    <source>
        <dbReference type="Proteomes" id="UP000198211"/>
    </source>
</evidence>
<accession>A0A225X1C1</accession>
<name>A0A225X1C1_9STRA</name>
<protein>
    <submittedName>
        <fullName evidence="1">Eukaryotic/viral aspartic protease</fullName>
    </submittedName>
</protein>
<dbReference type="OrthoDB" id="128149at2759"/>
<dbReference type="GO" id="GO:0006508">
    <property type="term" value="P:proteolysis"/>
    <property type="evidence" value="ECO:0007669"/>
    <property type="project" value="UniProtKB-KW"/>
</dbReference>
<sequence length="148" mass="16960">MRPGAPIVSATGEVDESLTKLTEQFRVQYCGKGVSMASRYYHVTKHVDQTPFEYIYRHEGEDSQLRWTPEEKREHAEHFEHFINILGVQELELASPLTLMEVPDTATFEKKLRARQHALVHQMKTLFGSNLFRLKAPTPTPAMAVHAV</sequence>